<comment type="subcellular location">
    <subcellularLocation>
        <location evidence="1">Cell outer membrane</location>
    </subcellularLocation>
</comment>
<evidence type="ECO:0000256" key="4">
    <source>
        <dbReference type="ARBA" id="ARBA00022452"/>
    </source>
</evidence>
<evidence type="ECO:0008006" key="11">
    <source>
        <dbReference type="Google" id="ProtNLM"/>
    </source>
</evidence>
<gene>
    <name evidence="9" type="ORF">BEN47_17035</name>
</gene>
<keyword evidence="10" id="KW-1185">Reference proteome</keyword>
<evidence type="ECO:0000256" key="8">
    <source>
        <dbReference type="SAM" id="SignalP"/>
    </source>
</evidence>
<evidence type="ECO:0000256" key="1">
    <source>
        <dbReference type="ARBA" id="ARBA00004442"/>
    </source>
</evidence>
<dbReference type="Gene3D" id="1.20.1600.10">
    <property type="entry name" value="Outer membrane efflux proteins (OEP)"/>
    <property type="match status" value="1"/>
</dbReference>
<keyword evidence="8" id="KW-0732">Signal</keyword>
<keyword evidence="4" id="KW-1134">Transmembrane beta strand</keyword>
<name>A0A1G1SZ69_9BACT</name>
<evidence type="ECO:0000313" key="10">
    <source>
        <dbReference type="Proteomes" id="UP000176294"/>
    </source>
</evidence>
<dbReference type="InterPro" id="IPR051906">
    <property type="entry name" value="TolC-like"/>
</dbReference>
<dbReference type="Proteomes" id="UP000176294">
    <property type="component" value="Unassembled WGS sequence"/>
</dbReference>
<protein>
    <recommendedName>
        <fullName evidence="11">Transporter</fullName>
    </recommendedName>
</protein>
<dbReference type="OrthoDB" id="920360at2"/>
<dbReference type="Pfam" id="PF02321">
    <property type="entry name" value="OEP"/>
    <property type="match status" value="1"/>
</dbReference>
<evidence type="ECO:0000256" key="7">
    <source>
        <dbReference type="ARBA" id="ARBA00023237"/>
    </source>
</evidence>
<dbReference type="PANTHER" id="PTHR30026">
    <property type="entry name" value="OUTER MEMBRANE PROTEIN TOLC"/>
    <property type="match status" value="1"/>
</dbReference>
<comment type="caution">
    <text evidence="9">The sequence shown here is derived from an EMBL/GenBank/DDBJ whole genome shotgun (WGS) entry which is preliminary data.</text>
</comment>
<dbReference type="PANTHER" id="PTHR30026:SF20">
    <property type="entry name" value="OUTER MEMBRANE PROTEIN TOLC"/>
    <property type="match status" value="1"/>
</dbReference>
<keyword evidence="3" id="KW-0813">Transport</keyword>
<feature type="chain" id="PRO_5009578589" description="Transporter" evidence="8">
    <location>
        <begin position="24"/>
        <end position="421"/>
    </location>
</feature>
<keyword evidence="7" id="KW-0998">Cell outer membrane</keyword>
<accession>A0A1G1SZ69</accession>
<sequence length="421" mass="47445">MKVSLLAYALGALLLVLPRLGTAQQGSRLPLDSVLRRVARDNPSLRRYEARIGAADAYAKGARTWAPPTVGGGPFMIPYNSPRASDNGPVMRQGSIMLSVDQNFPNGARQRANERYLQSRAGVEQESRAYERNQLLADARQHYYTWALLLKKQRVLDGSEELLRFIIRSIELRYKYGGEKLSDAFRAKAELQRQQAEELEVQGRIDERRIALNTLMNRRPDEPFDIDSAYARPDYRAAPDTATLARSRSDVRRLDQTLARTRLQQDLELASRKPEFGVRYQHMNALGSNNPNLYTLQGMVSIPIAPWAARGYKANVAALGLEAVALREERAALVAQATGKASGLLARLQAKAGQIALYEQRIIPAVLKSYRATLLAYEQNTEQLTAVLQAWETLRATRLEAVNQEMEYVQLQTDYEREIEQ</sequence>
<evidence type="ECO:0000256" key="2">
    <source>
        <dbReference type="ARBA" id="ARBA00007613"/>
    </source>
</evidence>
<comment type="similarity">
    <text evidence="2">Belongs to the outer membrane factor (OMF) (TC 1.B.17) family.</text>
</comment>
<dbReference type="GO" id="GO:0015288">
    <property type="term" value="F:porin activity"/>
    <property type="evidence" value="ECO:0007669"/>
    <property type="project" value="TreeGrafter"/>
</dbReference>
<evidence type="ECO:0000256" key="3">
    <source>
        <dbReference type="ARBA" id="ARBA00022448"/>
    </source>
</evidence>
<keyword evidence="6" id="KW-0472">Membrane</keyword>
<evidence type="ECO:0000256" key="5">
    <source>
        <dbReference type="ARBA" id="ARBA00022692"/>
    </source>
</evidence>
<dbReference type="GO" id="GO:0015562">
    <property type="term" value="F:efflux transmembrane transporter activity"/>
    <property type="evidence" value="ECO:0007669"/>
    <property type="project" value="InterPro"/>
</dbReference>
<evidence type="ECO:0000313" key="9">
    <source>
        <dbReference type="EMBL" id="OGX83934.1"/>
    </source>
</evidence>
<dbReference type="STRING" id="1908237.BEN47_17035"/>
<dbReference type="AlphaFoldDB" id="A0A1G1SZ69"/>
<proteinExistence type="inferred from homology"/>
<dbReference type="GO" id="GO:1990281">
    <property type="term" value="C:efflux pump complex"/>
    <property type="evidence" value="ECO:0007669"/>
    <property type="project" value="TreeGrafter"/>
</dbReference>
<dbReference type="EMBL" id="MDZB01000126">
    <property type="protein sequence ID" value="OGX83934.1"/>
    <property type="molecule type" value="Genomic_DNA"/>
</dbReference>
<reference evidence="9 10" key="1">
    <citation type="submission" date="2016-08" db="EMBL/GenBank/DDBJ databases">
        <title>Hymenobacter coccineus sp. nov., Hymenobacter lapidarius sp. nov. and Hymenobacter glacialis sp. nov., isolated from Antarctic soil.</title>
        <authorList>
            <person name="Sedlacek I."/>
            <person name="Kralova S."/>
            <person name="Kyrova K."/>
            <person name="Maslanova I."/>
            <person name="Stankova E."/>
            <person name="Vrbovska V."/>
            <person name="Nemec M."/>
            <person name="Bartak M."/>
            <person name="Svec P."/>
            <person name="Busse H.-J."/>
            <person name="Pantucek R."/>
        </authorList>
    </citation>
    <scope>NUCLEOTIDE SEQUENCE [LARGE SCALE GENOMIC DNA]</scope>
    <source>
        <strain evidence="9 10">CCM 8643</strain>
    </source>
</reference>
<feature type="signal peptide" evidence="8">
    <location>
        <begin position="1"/>
        <end position="23"/>
    </location>
</feature>
<keyword evidence="5" id="KW-0812">Transmembrane</keyword>
<dbReference type="GO" id="GO:0009279">
    <property type="term" value="C:cell outer membrane"/>
    <property type="evidence" value="ECO:0007669"/>
    <property type="project" value="UniProtKB-SubCell"/>
</dbReference>
<dbReference type="SUPFAM" id="SSF56954">
    <property type="entry name" value="Outer membrane efflux proteins (OEP)"/>
    <property type="match status" value="1"/>
</dbReference>
<organism evidence="9 10">
    <name type="scientific">Hymenobacter lapidarius</name>
    <dbReference type="NCBI Taxonomy" id="1908237"/>
    <lineage>
        <taxon>Bacteria</taxon>
        <taxon>Pseudomonadati</taxon>
        <taxon>Bacteroidota</taxon>
        <taxon>Cytophagia</taxon>
        <taxon>Cytophagales</taxon>
        <taxon>Hymenobacteraceae</taxon>
        <taxon>Hymenobacter</taxon>
    </lineage>
</organism>
<dbReference type="RefSeq" id="WP_070729083.1">
    <property type="nucleotide sequence ID" value="NZ_MDZB01000126.1"/>
</dbReference>
<evidence type="ECO:0000256" key="6">
    <source>
        <dbReference type="ARBA" id="ARBA00023136"/>
    </source>
</evidence>
<dbReference type="InterPro" id="IPR003423">
    <property type="entry name" value="OMP_efflux"/>
</dbReference>